<dbReference type="AlphaFoldDB" id="A0A381XFL5"/>
<protein>
    <submittedName>
        <fullName evidence="1">Uncharacterized protein</fullName>
    </submittedName>
</protein>
<proteinExistence type="predicted"/>
<organism evidence="1">
    <name type="scientific">marine metagenome</name>
    <dbReference type="NCBI Taxonomy" id="408172"/>
    <lineage>
        <taxon>unclassified sequences</taxon>
        <taxon>metagenomes</taxon>
        <taxon>ecological metagenomes</taxon>
    </lineage>
</organism>
<accession>A0A381XFL5</accession>
<evidence type="ECO:0000313" key="1">
    <source>
        <dbReference type="EMBL" id="SVA63400.1"/>
    </source>
</evidence>
<reference evidence="1" key="1">
    <citation type="submission" date="2018-05" db="EMBL/GenBank/DDBJ databases">
        <authorList>
            <person name="Lanie J.A."/>
            <person name="Ng W.-L."/>
            <person name="Kazmierczak K.M."/>
            <person name="Andrzejewski T.M."/>
            <person name="Davidsen T.M."/>
            <person name="Wayne K.J."/>
            <person name="Tettelin H."/>
            <person name="Glass J.I."/>
            <person name="Rusch D."/>
            <person name="Podicherti R."/>
            <person name="Tsui H.-C.T."/>
            <person name="Winkler M.E."/>
        </authorList>
    </citation>
    <scope>NUCLEOTIDE SEQUENCE</scope>
</reference>
<name>A0A381XFL5_9ZZZZ</name>
<gene>
    <name evidence="1" type="ORF">METZ01_LOCUS116254</name>
</gene>
<sequence length="211" mass="24973">MQNLESFEPSLFNLIGEYSENKFYLSEKCNICKVKYKCHRCNRFLNSDLSTIFKLLPSNYSDYIEYVTRIHSLTTVLSARHGLDLKYINLCNTCTMFAISKSGYLATGYLGRKKSRRYKEKLKNKEPLNSQIVDKLFNKCIKYGLWPLNNNDIDSNQKRKILKFINKRIDLNTINMKDIIKYKNESLYNLATLFQISEEIDNTFSDIRHYF</sequence>
<dbReference type="EMBL" id="UINC01014965">
    <property type="protein sequence ID" value="SVA63400.1"/>
    <property type="molecule type" value="Genomic_DNA"/>
</dbReference>